<reference evidence="2" key="1">
    <citation type="submission" date="2022-03" db="EMBL/GenBank/DDBJ databases">
        <authorList>
            <person name="Sayadi A."/>
        </authorList>
    </citation>
    <scope>NUCLEOTIDE SEQUENCE</scope>
</reference>
<feature type="compositionally biased region" description="Polar residues" evidence="1">
    <location>
        <begin position="12"/>
        <end position="23"/>
    </location>
</feature>
<keyword evidence="3" id="KW-1185">Reference proteome</keyword>
<sequence>MKTLFKSRLPRSLTNTAASSPNSLGGGGGRSAIYRHTFRHYKTHIFYNHIAVRFQRAFQNFKQFLIEVCPLNHKHAQYGCGND</sequence>
<evidence type="ECO:0000313" key="3">
    <source>
        <dbReference type="Proteomes" id="UP001152888"/>
    </source>
</evidence>
<organism evidence="2 3">
    <name type="scientific">Acanthoscelides obtectus</name>
    <name type="common">Bean weevil</name>
    <name type="synonym">Bruchus obtectus</name>
    <dbReference type="NCBI Taxonomy" id="200917"/>
    <lineage>
        <taxon>Eukaryota</taxon>
        <taxon>Metazoa</taxon>
        <taxon>Ecdysozoa</taxon>
        <taxon>Arthropoda</taxon>
        <taxon>Hexapoda</taxon>
        <taxon>Insecta</taxon>
        <taxon>Pterygota</taxon>
        <taxon>Neoptera</taxon>
        <taxon>Endopterygota</taxon>
        <taxon>Coleoptera</taxon>
        <taxon>Polyphaga</taxon>
        <taxon>Cucujiformia</taxon>
        <taxon>Chrysomeloidea</taxon>
        <taxon>Chrysomelidae</taxon>
        <taxon>Bruchinae</taxon>
        <taxon>Bruchini</taxon>
        <taxon>Acanthoscelides</taxon>
    </lineage>
</organism>
<comment type="caution">
    <text evidence="2">The sequence shown here is derived from an EMBL/GenBank/DDBJ whole genome shotgun (WGS) entry which is preliminary data.</text>
</comment>
<dbReference type="AlphaFoldDB" id="A0A9P0LVY8"/>
<dbReference type="EMBL" id="CAKOFQ010007412">
    <property type="protein sequence ID" value="CAH2000560.1"/>
    <property type="molecule type" value="Genomic_DNA"/>
</dbReference>
<dbReference type="Proteomes" id="UP001152888">
    <property type="component" value="Unassembled WGS sequence"/>
</dbReference>
<evidence type="ECO:0000313" key="2">
    <source>
        <dbReference type="EMBL" id="CAH2000560.1"/>
    </source>
</evidence>
<evidence type="ECO:0000256" key="1">
    <source>
        <dbReference type="SAM" id="MobiDB-lite"/>
    </source>
</evidence>
<feature type="region of interest" description="Disordered" evidence="1">
    <location>
        <begin position="1"/>
        <end position="28"/>
    </location>
</feature>
<gene>
    <name evidence="2" type="ORF">ACAOBT_LOCUS25642</name>
</gene>
<name>A0A9P0LVY8_ACAOB</name>
<proteinExistence type="predicted"/>
<accession>A0A9P0LVY8</accession>
<protein>
    <submittedName>
        <fullName evidence="2">Uncharacterized protein</fullName>
    </submittedName>
</protein>